<feature type="chain" id="PRO_5032996968" evidence="1">
    <location>
        <begin position="27"/>
        <end position="115"/>
    </location>
</feature>
<dbReference type="PANTHER" id="PTHR36483">
    <property type="entry name" value="OS02G0130700 PROTEIN"/>
    <property type="match status" value="1"/>
</dbReference>
<keyword evidence="3" id="KW-1185">Reference proteome</keyword>
<reference evidence="2" key="1">
    <citation type="submission" date="2020-07" db="EMBL/GenBank/DDBJ databases">
        <title>Genome sequence and genetic diversity analysis of an under-domesticated orphan crop, white fonio (Digitaria exilis).</title>
        <authorList>
            <person name="Bennetzen J.L."/>
            <person name="Chen S."/>
            <person name="Ma X."/>
            <person name="Wang X."/>
            <person name="Yssel A.E.J."/>
            <person name="Chaluvadi S.R."/>
            <person name="Johnson M."/>
            <person name="Gangashetty P."/>
            <person name="Hamidou F."/>
            <person name="Sanogo M.D."/>
            <person name="Zwaenepoel A."/>
            <person name="Wallace J."/>
            <person name="Van De Peer Y."/>
            <person name="Van Deynze A."/>
        </authorList>
    </citation>
    <scope>NUCLEOTIDE SEQUENCE</scope>
    <source>
        <tissue evidence="2">Leaves</tissue>
    </source>
</reference>
<protein>
    <submittedName>
        <fullName evidence="2">Uncharacterized protein</fullName>
    </submittedName>
</protein>
<sequence length="115" mass="12078">MKGKRVGVAALYFVLVMLSGQRHVAGFCGFFGECYPGCREGHPGWFCTAKCVENCAVGPREVPVAAFGSGDCSKICLSSICGTAEASDGPPDASSAAACVDDCTENWKLYESKHT</sequence>
<comment type="caution">
    <text evidence="2">The sequence shown here is derived from an EMBL/GenBank/DDBJ whole genome shotgun (WGS) entry which is preliminary data.</text>
</comment>
<name>A0A835KH44_9POAL</name>
<organism evidence="2 3">
    <name type="scientific">Digitaria exilis</name>
    <dbReference type="NCBI Taxonomy" id="1010633"/>
    <lineage>
        <taxon>Eukaryota</taxon>
        <taxon>Viridiplantae</taxon>
        <taxon>Streptophyta</taxon>
        <taxon>Embryophyta</taxon>
        <taxon>Tracheophyta</taxon>
        <taxon>Spermatophyta</taxon>
        <taxon>Magnoliopsida</taxon>
        <taxon>Liliopsida</taxon>
        <taxon>Poales</taxon>
        <taxon>Poaceae</taxon>
        <taxon>PACMAD clade</taxon>
        <taxon>Panicoideae</taxon>
        <taxon>Panicodae</taxon>
        <taxon>Paniceae</taxon>
        <taxon>Anthephorinae</taxon>
        <taxon>Digitaria</taxon>
    </lineage>
</organism>
<dbReference type="EMBL" id="JACEFO010001626">
    <property type="protein sequence ID" value="KAF8728687.1"/>
    <property type="molecule type" value="Genomic_DNA"/>
</dbReference>
<dbReference type="OrthoDB" id="690781at2759"/>
<gene>
    <name evidence="2" type="ORF">HU200_017959</name>
</gene>
<keyword evidence="1" id="KW-0732">Signal</keyword>
<proteinExistence type="predicted"/>
<dbReference type="PANTHER" id="PTHR36483:SF1">
    <property type="entry name" value="OS02G0130700 PROTEIN"/>
    <property type="match status" value="1"/>
</dbReference>
<dbReference type="Gramene" id="Dexi9B01G0034320.1">
    <property type="protein sequence ID" value="Dexi9B01G0034320.1:cds"/>
    <property type="gene ID" value="Dexi9B01G0034320"/>
</dbReference>
<dbReference type="AlphaFoldDB" id="A0A835KH44"/>
<feature type="signal peptide" evidence="1">
    <location>
        <begin position="1"/>
        <end position="26"/>
    </location>
</feature>
<evidence type="ECO:0000313" key="3">
    <source>
        <dbReference type="Proteomes" id="UP000636709"/>
    </source>
</evidence>
<dbReference type="Proteomes" id="UP000636709">
    <property type="component" value="Unassembled WGS sequence"/>
</dbReference>
<accession>A0A835KH44</accession>
<evidence type="ECO:0000256" key="1">
    <source>
        <dbReference type="SAM" id="SignalP"/>
    </source>
</evidence>
<evidence type="ECO:0000313" key="2">
    <source>
        <dbReference type="EMBL" id="KAF8728687.1"/>
    </source>
</evidence>